<organism evidence="10 11">
    <name type="scientific">Brevundimonas abyssalis TAR-001</name>
    <dbReference type="NCBI Taxonomy" id="1391729"/>
    <lineage>
        <taxon>Bacteria</taxon>
        <taxon>Pseudomonadati</taxon>
        <taxon>Pseudomonadota</taxon>
        <taxon>Alphaproteobacteria</taxon>
        <taxon>Caulobacterales</taxon>
        <taxon>Caulobacteraceae</taxon>
        <taxon>Brevundimonas</taxon>
    </lineage>
</organism>
<dbReference type="InterPro" id="IPR003439">
    <property type="entry name" value="ABC_transporter-like_ATP-bd"/>
</dbReference>
<evidence type="ECO:0000256" key="6">
    <source>
        <dbReference type="ARBA" id="ARBA00023004"/>
    </source>
</evidence>
<evidence type="ECO:0000259" key="9">
    <source>
        <dbReference type="PROSITE" id="PS50893"/>
    </source>
</evidence>
<dbReference type="SMART" id="SM00382">
    <property type="entry name" value="AAA"/>
    <property type="match status" value="1"/>
</dbReference>
<dbReference type="InterPro" id="IPR015853">
    <property type="entry name" value="ABC_transpr_FbpC"/>
</dbReference>
<comment type="caution">
    <text evidence="10">The sequence shown here is derived from an EMBL/GenBank/DDBJ whole genome shotgun (WGS) entry which is preliminary data.</text>
</comment>
<dbReference type="PANTHER" id="PTHR42781:SF4">
    <property type="entry name" value="SPERMIDINE_PUTRESCINE IMPORT ATP-BINDING PROTEIN POTA"/>
    <property type="match status" value="1"/>
</dbReference>
<dbReference type="CDD" id="cd03259">
    <property type="entry name" value="ABC_Carb_Solutes_like"/>
    <property type="match status" value="1"/>
</dbReference>
<keyword evidence="7" id="KW-0406">Ion transport</keyword>
<sequence length="350" mass="36732">MNMHVKTPQTLTRPVITARGVTRRYGAKTAVAAADLDLHPGRITCLLGPSGCGKSTLLRLMAGLEPVDDGCIEADDAVLSGPGVHVPPEQRGVGLVFQDYALFPHLSVLDNVAFGLKHLPRKERKARALALLEKVRLAARAEAWPHMLSGGEQQRVALARALAREPAAVLLDEPFSGLDSHLKSEVRETLMAALRAAGAAVLVVTHDAEEALLMADDLVLMSEGRILQAGDPGDCYLNPTSMAAARLLGEANALPARIANGVAETVFGDLPAPGLPDGAGTVMVRPEGLRLWLEGAPAEIVSTAFGGGFHEVTVVAAGQTARLRLHGGVPAVGDQVRVTIDADRARVFAA</sequence>
<keyword evidence="11" id="KW-1185">Reference proteome</keyword>
<evidence type="ECO:0000256" key="1">
    <source>
        <dbReference type="ARBA" id="ARBA00022448"/>
    </source>
</evidence>
<dbReference type="Pfam" id="PF00005">
    <property type="entry name" value="ABC_tran"/>
    <property type="match status" value="1"/>
</dbReference>
<dbReference type="PROSITE" id="PS00211">
    <property type="entry name" value="ABC_TRANSPORTER_1"/>
    <property type="match status" value="1"/>
</dbReference>
<name>A0A8E0NA38_9CAUL</name>
<keyword evidence="4" id="KW-0547">Nucleotide-binding</keyword>
<dbReference type="GO" id="GO:0016887">
    <property type="term" value="F:ATP hydrolysis activity"/>
    <property type="evidence" value="ECO:0007669"/>
    <property type="project" value="InterPro"/>
</dbReference>
<evidence type="ECO:0000256" key="2">
    <source>
        <dbReference type="ARBA" id="ARBA00022475"/>
    </source>
</evidence>
<keyword evidence="8" id="KW-0472">Membrane</keyword>
<dbReference type="Gene3D" id="3.40.50.300">
    <property type="entry name" value="P-loop containing nucleotide triphosphate hydrolases"/>
    <property type="match status" value="1"/>
</dbReference>
<dbReference type="InterPro" id="IPR017871">
    <property type="entry name" value="ABC_transporter-like_CS"/>
</dbReference>
<dbReference type="GO" id="GO:0015408">
    <property type="term" value="F:ABC-type ferric iron transporter activity"/>
    <property type="evidence" value="ECO:0007669"/>
    <property type="project" value="InterPro"/>
</dbReference>
<keyword evidence="5 10" id="KW-0067">ATP-binding</keyword>
<evidence type="ECO:0000256" key="5">
    <source>
        <dbReference type="ARBA" id="ARBA00022840"/>
    </source>
</evidence>
<dbReference type="Pfam" id="PF08402">
    <property type="entry name" value="TOBE_2"/>
    <property type="match status" value="1"/>
</dbReference>
<protein>
    <submittedName>
        <fullName evidence="10">Ferric iron ABC transporter, ATP-binding protein</fullName>
    </submittedName>
</protein>
<dbReference type="InterPro" id="IPR003593">
    <property type="entry name" value="AAA+_ATPase"/>
</dbReference>
<dbReference type="EMBL" id="BATC01000001">
    <property type="protein sequence ID" value="GAD57856.1"/>
    <property type="molecule type" value="Genomic_DNA"/>
</dbReference>
<dbReference type="InterPro" id="IPR013611">
    <property type="entry name" value="Transp-assoc_OB_typ2"/>
</dbReference>
<accession>A0A8E0NA38</accession>
<proteinExistence type="predicted"/>
<evidence type="ECO:0000256" key="8">
    <source>
        <dbReference type="ARBA" id="ARBA00023136"/>
    </source>
</evidence>
<gene>
    <name evidence="10" type="ORF">MBEBAB_0106</name>
</gene>
<keyword evidence="1" id="KW-0813">Transport</keyword>
<keyword evidence="3" id="KW-0410">Iron transport</keyword>
<dbReference type="Proteomes" id="UP000016569">
    <property type="component" value="Unassembled WGS sequence"/>
</dbReference>
<dbReference type="GO" id="GO:0015697">
    <property type="term" value="P:quaternary ammonium group transport"/>
    <property type="evidence" value="ECO:0007669"/>
    <property type="project" value="UniProtKB-ARBA"/>
</dbReference>
<evidence type="ECO:0000256" key="7">
    <source>
        <dbReference type="ARBA" id="ARBA00023065"/>
    </source>
</evidence>
<dbReference type="InterPro" id="IPR008995">
    <property type="entry name" value="Mo/tungstate-bd_C_term_dom"/>
</dbReference>
<keyword evidence="2" id="KW-1003">Cell membrane</keyword>
<dbReference type="InterPro" id="IPR027417">
    <property type="entry name" value="P-loop_NTPase"/>
</dbReference>
<evidence type="ECO:0000313" key="10">
    <source>
        <dbReference type="EMBL" id="GAD57856.1"/>
    </source>
</evidence>
<keyword evidence="6" id="KW-0408">Iron</keyword>
<dbReference type="InterPro" id="IPR050093">
    <property type="entry name" value="ABC_SmlMolc_Importer"/>
</dbReference>
<dbReference type="SUPFAM" id="SSF52540">
    <property type="entry name" value="P-loop containing nucleoside triphosphate hydrolases"/>
    <property type="match status" value="1"/>
</dbReference>
<dbReference type="SUPFAM" id="SSF50331">
    <property type="entry name" value="MOP-like"/>
    <property type="match status" value="1"/>
</dbReference>
<dbReference type="AlphaFoldDB" id="A0A8E0NA38"/>
<dbReference type="FunFam" id="3.40.50.300:FF:000425">
    <property type="entry name" value="Probable ABC transporter, ATP-binding subunit"/>
    <property type="match status" value="1"/>
</dbReference>
<dbReference type="GO" id="GO:0043190">
    <property type="term" value="C:ATP-binding cassette (ABC) transporter complex"/>
    <property type="evidence" value="ECO:0007669"/>
    <property type="project" value="InterPro"/>
</dbReference>
<evidence type="ECO:0000256" key="3">
    <source>
        <dbReference type="ARBA" id="ARBA00022496"/>
    </source>
</evidence>
<evidence type="ECO:0000313" key="11">
    <source>
        <dbReference type="Proteomes" id="UP000016569"/>
    </source>
</evidence>
<dbReference type="PANTHER" id="PTHR42781">
    <property type="entry name" value="SPERMIDINE/PUTRESCINE IMPORT ATP-BINDING PROTEIN POTA"/>
    <property type="match status" value="1"/>
</dbReference>
<reference evidence="11" key="1">
    <citation type="journal article" date="2013" name="Genome Announc.">
        <title>Draft Genome Sequence of the Dimorphic Prosthecate Bacterium Brevundimonas abyssalis TAR-001T.</title>
        <authorList>
            <person name="Tsubouchi T."/>
            <person name="Nishi S."/>
            <person name="Usui K."/>
            <person name="Shimane Y."/>
            <person name="Takaki Y."/>
            <person name="Maruyama T."/>
            <person name="Hatada Y."/>
        </authorList>
    </citation>
    <scope>NUCLEOTIDE SEQUENCE [LARGE SCALE GENOMIC DNA]</scope>
    <source>
        <strain evidence="11">TAR-001</strain>
    </source>
</reference>
<evidence type="ECO:0000256" key="4">
    <source>
        <dbReference type="ARBA" id="ARBA00022741"/>
    </source>
</evidence>
<dbReference type="PROSITE" id="PS50893">
    <property type="entry name" value="ABC_TRANSPORTER_2"/>
    <property type="match status" value="1"/>
</dbReference>
<feature type="domain" description="ABC transporter" evidence="9">
    <location>
        <begin position="16"/>
        <end position="248"/>
    </location>
</feature>
<dbReference type="GO" id="GO:0005524">
    <property type="term" value="F:ATP binding"/>
    <property type="evidence" value="ECO:0007669"/>
    <property type="project" value="UniProtKB-KW"/>
</dbReference>